<evidence type="ECO:0000256" key="1">
    <source>
        <dbReference type="ARBA" id="ARBA00022801"/>
    </source>
</evidence>
<keyword evidence="1" id="KW-0378">Hydrolase</keyword>
<organism evidence="5 6">
    <name type="scientific">Platanthera guangdongensis</name>
    <dbReference type="NCBI Taxonomy" id="2320717"/>
    <lineage>
        <taxon>Eukaryota</taxon>
        <taxon>Viridiplantae</taxon>
        <taxon>Streptophyta</taxon>
        <taxon>Embryophyta</taxon>
        <taxon>Tracheophyta</taxon>
        <taxon>Spermatophyta</taxon>
        <taxon>Magnoliopsida</taxon>
        <taxon>Liliopsida</taxon>
        <taxon>Asparagales</taxon>
        <taxon>Orchidaceae</taxon>
        <taxon>Orchidoideae</taxon>
        <taxon>Orchideae</taxon>
        <taxon>Orchidinae</taxon>
        <taxon>Platanthera</taxon>
    </lineage>
</organism>
<dbReference type="InterPro" id="IPR011709">
    <property type="entry name" value="DEAD-box_helicase_OB_fold"/>
</dbReference>
<keyword evidence="2" id="KW-0547">Nucleotide-binding</keyword>
<dbReference type="Proteomes" id="UP001412067">
    <property type="component" value="Unassembled WGS sequence"/>
</dbReference>
<evidence type="ECO:0000313" key="5">
    <source>
        <dbReference type="EMBL" id="KAK8965822.1"/>
    </source>
</evidence>
<dbReference type="Pfam" id="PF26026">
    <property type="entry name" value="RNA_hel_CTD"/>
    <property type="match status" value="1"/>
</dbReference>
<dbReference type="Pfam" id="PF07717">
    <property type="entry name" value="OB_NTP_bind"/>
    <property type="match status" value="1"/>
</dbReference>
<reference evidence="5 6" key="1">
    <citation type="journal article" date="2022" name="Nat. Plants">
        <title>Genomes of leafy and leafless Platanthera orchids illuminate the evolution of mycoheterotrophy.</title>
        <authorList>
            <person name="Li M.H."/>
            <person name="Liu K.W."/>
            <person name="Li Z."/>
            <person name="Lu H.C."/>
            <person name="Ye Q.L."/>
            <person name="Zhang D."/>
            <person name="Wang J.Y."/>
            <person name="Li Y.F."/>
            <person name="Zhong Z.M."/>
            <person name="Liu X."/>
            <person name="Yu X."/>
            <person name="Liu D.K."/>
            <person name="Tu X.D."/>
            <person name="Liu B."/>
            <person name="Hao Y."/>
            <person name="Liao X.Y."/>
            <person name="Jiang Y.T."/>
            <person name="Sun W.H."/>
            <person name="Chen J."/>
            <person name="Chen Y.Q."/>
            <person name="Ai Y."/>
            <person name="Zhai J.W."/>
            <person name="Wu S.S."/>
            <person name="Zhou Z."/>
            <person name="Hsiao Y.Y."/>
            <person name="Wu W.L."/>
            <person name="Chen Y.Y."/>
            <person name="Lin Y.F."/>
            <person name="Hsu J.L."/>
            <person name="Li C.Y."/>
            <person name="Wang Z.W."/>
            <person name="Zhao X."/>
            <person name="Zhong W.Y."/>
            <person name="Ma X.K."/>
            <person name="Ma L."/>
            <person name="Huang J."/>
            <person name="Chen G.Z."/>
            <person name="Huang M.Z."/>
            <person name="Huang L."/>
            <person name="Peng D.H."/>
            <person name="Luo Y.B."/>
            <person name="Zou S.Q."/>
            <person name="Chen S.P."/>
            <person name="Lan S."/>
            <person name="Tsai W.C."/>
            <person name="Van de Peer Y."/>
            <person name="Liu Z.J."/>
        </authorList>
    </citation>
    <scope>NUCLEOTIDE SEQUENCE [LARGE SCALE GENOMIC DNA]</scope>
    <source>
        <strain evidence="5">Lor288</strain>
    </source>
</reference>
<name>A0ABR2MNQ2_9ASPA</name>
<evidence type="ECO:0000313" key="6">
    <source>
        <dbReference type="Proteomes" id="UP001412067"/>
    </source>
</evidence>
<keyword evidence="6" id="KW-1185">Reference proteome</keyword>
<feature type="domain" description="RNA helicase C-terminal" evidence="4">
    <location>
        <begin position="113"/>
        <end position="168"/>
    </location>
</feature>
<evidence type="ECO:0000256" key="2">
    <source>
        <dbReference type="ARBA" id="ARBA00022806"/>
    </source>
</evidence>
<comment type="caution">
    <text evidence="5">The sequence shown here is derived from an EMBL/GenBank/DDBJ whole genome shotgun (WGS) entry which is preliminary data.</text>
</comment>
<sequence>MHSAVIKSILCAGLYPNVAAAIEGTIGLPPGSNTPPSKIMSTADWPLWFDGKREVHIHPSSLNHNIKDPEYPFLVFLEKVETSKVFLRGTSIISPYSLLLFGGSISVQHQMGVVVIDGWLKLTAPAQIAVLFKELRSALHAVLKDLIRKPEVMTVSSKEVVKTIIKLLVEEKASHFS</sequence>
<gene>
    <name evidence="5" type="ORF">KSP40_PGU013396</name>
</gene>
<evidence type="ECO:0008006" key="7">
    <source>
        <dbReference type="Google" id="ProtNLM"/>
    </source>
</evidence>
<accession>A0ABR2MNQ2</accession>
<proteinExistence type="predicted"/>
<evidence type="ECO:0000259" key="4">
    <source>
        <dbReference type="Pfam" id="PF26026"/>
    </source>
</evidence>
<keyword evidence="2" id="KW-0067">ATP-binding</keyword>
<keyword evidence="2" id="KW-0347">Helicase</keyword>
<evidence type="ECO:0000259" key="3">
    <source>
        <dbReference type="Pfam" id="PF07717"/>
    </source>
</evidence>
<dbReference type="InterPro" id="IPR059023">
    <property type="entry name" value="RNA_hel_CTD"/>
</dbReference>
<dbReference type="EMBL" id="JBBWWR010000005">
    <property type="protein sequence ID" value="KAK8965822.1"/>
    <property type="molecule type" value="Genomic_DNA"/>
</dbReference>
<feature type="domain" description="DEAD-box helicase OB fold" evidence="3">
    <location>
        <begin position="6"/>
        <end position="105"/>
    </location>
</feature>
<protein>
    <recommendedName>
        <fullName evidence="7">DEAD-box helicase OB fold domain-containing protein</fullName>
    </recommendedName>
</protein>